<gene>
    <name evidence="1" type="ORF">IPO85_06880</name>
</gene>
<reference evidence="1 2" key="1">
    <citation type="submission" date="2020-10" db="EMBL/GenBank/DDBJ databases">
        <title>Connecting structure to function with the recovery of over 1000 high-quality activated sludge metagenome-assembled genomes encoding full-length rRNA genes using long-read sequencing.</title>
        <authorList>
            <person name="Singleton C.M."/>
            <person name="Petriglieri F."/>
            <person name="Kristensen J.M."/>
            <person name="Kirkegaard R.H."/>
            <person name="Michaelsen T.Y."/>
            <person name="Andersen M.H."/>
            <person name="Karst S.M."/>
            <person name="Dueholm M.S."/>
            <person name="Nielsen P.H."/>
            <person name="Albertsen M."/>
        </authorList>
    </citation>
    <scope>NUCLEOTIDE SEQUENCE [LARGE SCALE GENOMIC DNA]</scope>
    <source>
        <strain evidence="1">Ribe_18-Q3-R11-54_BAT3C.373</strain>
    </source>
</reference>
<comment type="caution">
    <text evidence="1">The sequence shown here is derived from an EMBL/GenBank/DDBJ whole genome shotgun (WGS) entry which is preliminary data.</text>
</comment>
<dbReference type="Proteomes" id="UP000808349">
    <property type="component" value="Unassembled WGS sequence"/>
</dbReference>
<dbReference type="AlphaFoldDB" id="A0A9D7XH10"/>
<dbReference type="EMBL" id="JADKFW010000004">
    <property type="protein sequence ID" value="MBK9717223.1"/>
    <property type="molecule type" value="Genomic_DNA"/>
</dbReference>
<proteinExistence type="predicted"/>
<organism evidence="1 2">
    <name type="scientific">Candidatus Defluviibacterium haderslevense</name>
    <dbReference type="NCBI Taxonomy" id="2981993"/>
    <lineage>
        <taxon>Bacteria</taxon>
        <taxon>Pseudomonadati</taxon>
        <taxon>Bacteroidota</taxon>
        <taxon>Saprospiria</taxon>
        <taxon>Saprospirales</taxon>
        <taxon>Saprospiraceae</taxon>
        <taxon>Candidatus Defluviibacterium</taxon>
    </lineage>
</organism>
<sequence length="61" mass="6748">MIDKTNKAHSPNHLVVLNPTIVHDDHKNSEEKDCCGSCQGNGVCSKVALQTDEMLKELKKD</sequence>
<accession>A0A9D7XH10</accession>
<name>A0A9D7XH10_9BACT</name>
<protein>
    <submittedName>
        <fullName evidence="1">Uncharacterized protein</fullName>
    </submittedName>
</protein>
<evidence type="ECO:0000313" key="2">
    <source>
        <dbReference type="Proteomes" id="UP000808349"/>
    </source>
</evidence>
<evidence type="ECO:0000313" key="1">
    <source>
        <dbReference type="EMBL" id="MBK9717223.1"/>
    </source>
</evidence>